<dbReference type="AlphaFoldDB" id="A0A1A9VFV1"/>
<feature type="transmembrane region" description="Helical" evidence="1">
    <location>
        <begin position="53"/>
        <end position="78"/>
    </location>
</feature>
<protein>
    <submittedName>
        <fullName evidence="2">Uncharacterized protein</fullName>
    </submittedName>
</protein>
<evidence type="ECO:0000256" key="1">
    <source>
        <dbReference type="SAM" id="Phobius"/>
    </source>
</evidence>
<sequence>MIAEFLVSQMIHNERAMNEESFSDFNECRNNYFRRFDMRLAASSSDFVSSRVLWSFVLLFSIVAIFGTTFSLCWPFYVSDRASLTCSRQSPVEEESSRRQSPPFYFDDFPILSMASYPAYRFLGCRMYCHILKSSVKALAHVAVYNNWQGVCLN</sequence>
<reference evidence="2" key="1">
    <citation type="submission" date="2020-05" db="UniProtKB">
        <authorList>
            <consortium name="EnsemblMetazoa"/>
        </authorList>
    </citation>
    <scope>IDENTIFICATION</scope>
    <source>
        <strain evidence="2">TTRI</strain>
    </source>
</reference>
<dbReference type="EnsemblMetazoa" id="GAUT035894-RA">
    <property type="protein sequence ID" value="GAUT035894-PA"/>
    <property type="gene ID" value="GAUT035894"/>
</dbReference>
<accession>A0A1A9VFV1</accession>
<evidence type="ECO:0000313" key="2">
    <source>
        <dbReference type="EnsemblMetazoa" id="GAUT035894-PA"/>
    </source>
</evidence>
<proteinExistence type="predicted"/>
<keyword evidence="1" id="KW-1133">Transmembrane helix</keyword>
<keyword evidence="1" id="KW-0472">Membrane</keyword>
<evidence type="ECO:0000313" key="3">
    <source>
        <dbReference type="Proteomes" id="UP000078200"/>
    </source>
</evidence>
<dbReference type="VEuPathDB" id="VectorBase:GAUT035894"/>
<keyword evidence="1" id="KW-0812">Transmembrane</keyword>
<name>A0A1A9VFV1_GLOAU</name>
<dbReference type="Proteomes" id="UP000078200">
    <property type="component" value="Unassembled WGS sequence"/>
</dbReference>
<organism evidence="2 3">
    <name type="scientific">Glossina austeni</name>
    <name type="common">Savannah tsetse fly</name>
    <dbReference type="NCBI Taxonomy" id="7395"/>
    <lineage>
        <taxon>Eukaryota</taxon>
        <taxon>Metazoa</taxon>
        <taxon>Ecdysozoa</taxon>
        <taxon>Arthropoda</taxon>
        <taxon>Hexapoda</taxon>
        <taxon>Insecta</taxon>
        <taxon>Pterygota</taxon>
        <taxon>Neoptera</taxon>
        <taxon>Endopterygota</taxon>
        <taxon>Diptera</taxon>
        <taxon>Brachycera</taxon>
        <taxon>Muscomorpha</taxon>
        <taxon>Hippoboscoidea</taxon>
        <taxon>Glossinidae</taxon>
        <taxon>Glossina</taxon>
    </lineage>
</organism>
<keyword evidence="3" id="KW-1185">Reference proteome</keyword>